<dbReference type="InterPro" id="IPR051796">
    <property type="entry name" value="ISF_SsuE-like"/>
</dbReference>
<dbReference type="SUPFAM" id="SSF52218">
    <property type="entry name" value="Flavoproteins"/>
    <property type="match status" value="1"/>
</dbReference>
<comment type="caution">
    <text evidence="4">The sequence shown here is derived from an EMBL/GenBank/DDBJ whole genome shotgun (WGS) entry which is preliminary data.</text>
</comment>
<keyword evidence="1" id="KW-0285">Flavoprotein</keyword>
<evidence type="ECO:0000256" key="2">
    <source>
        <dbReference type="ARBA" id="ARBA00022643"/>
    </source>
</evidence>
<dbReference type="Gene3D" id="3.40.50.360">
    <property type="match status" value="1"/>
</dbReference>
<evidence type="ECO:0000259" key="3">
    <source>
        <dbReference type="Pfam" id="PF03358"/>
    </source>
</evidence>
<dbReference type="EMBL" id="NVSR01000002">
    <property type="protein sequence ID" value="PCI30760.1"/>
    <property type="molecule type" value="Genomic_DNA"/>
</dbReference>
<evidence type="ECO:0000256" key="1">
    <source>
        <dbReference type="ARBA" id="ARBA00022630"/>
    </source>
</evidence>
<reference evidence="5" key="1">
    <citation type="submission" date="2017-08" db="EMBL/GenBank/DDBJ databases">
        <title>A dynamic microbial community with high functional redundancy inhabits the cold, oxic subseafloor aquifer.</title>
        <authorList>
            <person name="Tully B.J."/>
            <person name="Wheat C.G."/>
            <person name="Glazer B.T."/>
            <person name="Huber J.A."/>
        </authorList>
    </citation>
    <scope>NUCLEOTIDE SEQUENCE [LARGE SCALE GENOMIC DNA]</scope>
</reference>
<name>A0A2A4TAW7_9DELT</name>
<gene>
    <name evidence="4" type="ORF">COB67_01005</name>
</gene>
<dbReference type="PANTHER" id="PTHR43278:SF2">
    <property type="entry name" value="IRON-SULFUR FLAVOPROTEIN"/>
    <property type="match status" value="1"/>
</dbReference>
<evidence type="ECO:0000313" key="4">
    <source>
        <dbReference type="EMBL" id="PCI30760.1"/>
    </source>
</evidence>
<dbReference type="InterPro" id="IPR029039">
    <property type="entry name" value="Flavoprotein-like_sf"/>
</dbReference>
<proteinExistence type="predicted"/>
<dbReference type="InterPro" id="IPR005025">
    <property type="entry name" value="FMN_Rdtase-like_dom"/>
</dbReference>
<dbReference type="PANTHER" id="PTHR43278">
    <property type="entry name" value="NAD(P)H-DEPENDENT FMN-CONTAINING OXIDOREDUCTASE YWQN-RELATED"/>
    <property type="match status" value="1"/>
</dbReference>
<dbReference type="GO" id="GO:0016491">
    <property type="term" value="F:oxidoreductase activity"/>
    <property type="evidence" value="ECO:0007669"/>
    <property type="project" value="InterPro"/>
</dbReference>
<protein>
    <recommendedName>
        <fullName evidence="3">NADPH-dependent FMN reductase-like domain-containing protein</fullName>
    </recommendedName>
</protein>
<sequence length="243" mass="27336">MTKVLVINTSLRKKSGNTAMLLEPFIEGMKAKGADIEVVYTEKLDLKQCRGCLACWFKTPGICSTLKEDDMRDLLDKMSRADYWILASPIYSGGVCVNMQLLLERTTPLLEPTILSQSDPSSPRRHPRRPTSGEAKIVFLSTAAWTREQFEPSLLHLKTYACMQDREFIGAILRPTVALFRRAVKRGVMDVGDIIGACKEAGEQLITDGRFSTETVKVIGRDLVSIEKFDEVYNQQILKAMNR</sequence>
<accession>A0A2A4TAW7</accession>
<dbReference type="Pfam" id="PF03358">
    <property type="entry name" value="FMN_red"/>
    <property type="match status" value="1"/>
</dbReference>
<organism evidence="4 5">
    <name type="scientific">SAR324 cluster bacterium</name>
    <dbReference type="NCBI Taxonomy" id="2024889"/>
    <lineage>
        <taxon>Bacteria</taxon>
        <taxon>Deltaproteobacteria</taxon>
        <taxon>SAR324 cluster</taxon>
    </lineage>
</organism>
<dbReference type="AlphaFoldDB" id="A0A2A4TAW7"/>
<dbReference type="Proteomes" id="UP000218113">
    <property type="component" value="Unassembled WGS sequence"/>
</dbReference>
<feature type="domain" description="NADPH-dependent FMN reductase-like" evidence="3">
    <location>
        <begin position="2"/>
        <end position="107"/>
    </location>
</feature>
<keyword evidence="2" id="KW-0288">FMN</keyword>
<evidence type="ECO:0000313" key="5">
    <source>
        <dbReference type="Proteomes" id="UP000218113"/>
    </source>
</evidence>